<dbReference type="GO" id="GO:0003700">
    <property type="term" value="F:DNA-binding transcription factor activity"/>
    <property type="evidence" value="ECO:0007669"/>
    <property type="project" value="InterPro"/>
</dbReference>
<dbReference type="Gene3D" id="1.10.10.10">
    <property type="entry name" value="Winged helix-like DNA-binding domain superfamily/Winged helix DNA-binding domain"/>
    <property type="match status" value="1"/>
</dbReference>
<sequence>MNKDLNINKNKVNLCDDPKKIDRFAISNMNDHYLKKLDRVTAILTQLQSKPTVRAQDLAAKFDVSIRTIYRDVKTLENAGIPIIGEAGNGYSLMDGYKLPPIMFTKEEVLSFITAEKLMQKFSHQSLGAHYQIAMEKVRSVLRNSDKNLIQNIEKQIDVYNHHTQSDNSIKNVIPTILESIADKTQLIIEYKTVDSRVTNRTIEAVGIFFEFNYWYIMAFCTMRKDFRQFRVDRIQQIFKTQNPFSQEYGQINDYRRYSNGEKTRVRLLVDKKIVGHIVNSKRYYGFIEEKETEDGIEMTFDTEWIKEGFPRWLITFADYATILEPESLKVKLKNLVENISKKID</sequence>
<evidence type="ECO:0000256" key="1">
    <source>
        <dbReference type="ARBA" id="ARBA00023015"/>
    </source>
</evidence>
<dbReference type="InterPro" id="IPR036390">
    <property type="entry name" value="WH_DNA-bd_sf"/>
</dbReference>
<keyword evidence="5" id="KW-1185">Reference proteome</keyword>
<evidence type="ECO:0000259" key="3">
    <source>
        <dbReference type="PROSITE" id="PS51000"/>
    </source>
</evidence>
<dbReference type="EMBL" id="FQWT01000001">
    <property type="protein sequence ID" value="SHG68366.1"/>
    <property type="molecule type" value="Genomic_DNA"/>
</dbReference>
<dbReference type="SUPFAM" id="SSF46785">
    <property type="entry name" value="Winged helix' DNA-binding domain"/>
    <property type="match status" value="1"/>
</dbReference>
<keyword evidence="2" id="KW-0804">Transcription</keyword>
<dbReference type="Pfam" id="PF13280">
    <property type="entry name" value="WYL"/>
    <property type="match status" value="1"/>
</dbReference>
<accession>A0A1M5LTP8</accession>
<proteinExistence type="predicted"/>
<dbReference type="AlphaFoldDB" id="A0A1M5LTP8"/>
<dbReference type="PANTHER" id="PTHR34580:SF1">
    <property type="entry name" value="PROTEIN PAFC"/>
    <property type="match status" value="1"/>
</dbReference>
<dbReference type="Pfam" id="PF25583">
    <property type="entry name" value="WCX"/>
    <property type="match status" value="1"/>
</dbReference>
<evidence type="ECO:0000313" key="4">
    <source>
        <dbReference type="EMBL" id="SHG68366.1"/>
    </source>
</evidence>
<name>A0A1M5LTP8_9FLAO</name>
<feature type="domain" description="HTH deoR-type" evidence="3">
    <location>
        <begin position="36"/>
        <end position="91"/>
    </location>
</feature>
<dbReference type="InterPro" id="IPR036388">
    <property type="entry name" value="WH-like_DNA-bd_sf"/>
</dbReference>
<dbReference type="Pfam" id="PF08279">
    <property type="entry name" value="HTH_11"/>
    <property type="match status" value="1"/>
</dbReference>
<organism evidence="4 5">
    <name type="scientific">Chryseobacterium oranimense</name>
    <dbReference type="NCBI Taxonomy" id="421058"/>
    <lineage>
        <taxon>Bacteria</taxon>
        <taxon>Pseudomonadati</taxon>
        <taxon>Bacteroidota</taxon>
        <taxon>Flavobacteriia</taxon>
        <taxon>Flavobacteriales</taxon>
        <taxon>Weeksellaceae</taxon>
        <taxon>Chryseobacterium group</taxon>
        <taxon>Chryseobacterium</taxon>
    </lineage>
</organism>
<keyword evidence="4" id="KW-0238">DNA-binding</keyword>
<evidence type="ECO:0000313" key="5">
    <source>
        <dbReference type="Proteomes" id="UP000184047"/>
    </source>
</evidence>
<reference evidence="5" key="1">
    <citation type="submission" date="2016-11" db="EMBL/GenBank/DDBJ databases">
        <authorList>
            <person name="Varghese N."/>
            <person name="Submissions S."/>
        </authorList>
    </citation>
    <scope>NUCLEOTIDE SEQUENCE [LARGE SCALE GENOMIC DNA]</scope>
    <source>
        <strain evidence="5">DSM 19055</strain>
    </source>
</reference>
<dbReference type="PROSITE" id="PS52050">
    <property type="entry name" value="WYL"/>
    <property type="match status" value="1"/>
</dbReference>
<dbReference type="InterPro" id="IPR057727">
    <property type="entry name" value="WCX_dom"/>
</dbReference>
<dbReference type="GO" id="GO:0003677">
    <property type="term" value="F:DNA binding"/>
    <property type="evidence" value="ECO:0007669"/>
    <property type="project" value="UniProtKB-KW"/>
</dbReference>
<dbReference type="InterPro" id="IPR051534">
    <property type="entry name" value="CBASS_pafABC_assoc_protein"/>
</dbReference>
<dbReference type="PIRSF" id="PIRSF016838">
    <property type="entry name" value="PafC"/>
    <property type="match status" value="1"/>
</dbReference>
<dbReference type="eggNOG" id="COG2378">
    <property type="taxonomic scope" value="Bacteria"/>
</dbReference>
<keyword evidence="1" id="KW-0805">Transcription regulation</keyword>
<gene>
    <name evidence="4" type="ORF">SAMN05421866_1210</name>
</gene>
<dbReference type="InterPro" id="IPR026881">
    <property type="entry name" value="WYL_dom"/>
</dbReference>
<dbReference type="PROSITE" id="PS51000">
    <property type="entry name" value="HTH_DEOR_2"/>
    <property type="match status" value="1"/>
</dbReference>
<dbReference type="PANTHER" id="PTHR34580">
    <property type="match status" value="1"/>
</dbReference>
<dbReference type="InterPro" id="IPR013196">
    <property type="entry name" value="HTH_11"/>
</dbReference>
<dbReference type="STRING" id="421058.SAMN05421866_1210"/>
<dbReference type="InterPro" id="IPR001034">
    <property type="entry name" value="DeoR_HTH"/>
</dbReference>
<evidence type="ECO:0000256" key="2">
    <source>
        <dbReference type="ARBA" id="ARBA00023163"/>
    </source>
</evidence>
<dbReference type="Proteomes" id="UP000184047">
    <property type="component" value="Unassembled WGS sequence"/>
</dbReference>
<protein>
    <submittedName>
        <fullName evidence="4">Predicted DNA-binding transcriptional regulator YafY, contains an HTH and WYL domains</fullName>
    </submittedName>
</protein>
<dbReference type="InterPro" id="IPR028349">
    <property type="entry name" value="PafC-like"/>
</dbReference>